<feature type="transmembrane region" description="Helical" evidence="1">
    <location>
        <begin position="69"/>
        <end position="92"/>
    </location>
</feature>
<dbReference type="Proteomes" id="UP000241818">
    <property type="component" value="Unassembled WGS sequence"/>
</dbReference>
<sequence>MPISNTKDTSSVHVSLVRSFTDRIGFTTSKDRNLSESTVNSGTSKFSKASNKETPLITSTWGIGWQTPALMLGAYVHALVIAIIHLVLFRYLNEKEADGPNEIAPQSYISTASNILANLFGFSIRGALAVAFVQYLWYLLRIQTMKVSTIELLFNIRSNLFVFFRPSALRATPVLFVLAGIIWASQVVTSFPPGAITVISSQKISYEQVSVPTFNASFMGNGSGVDASKYSLPQLAPFPPGGFTTDNSTTVTYWNDTYVPFPIYAGEWLSPLSAQLLHTLYNGTYTLARFNSSTLTPLAANHEQLMNMQNASALIRQDNINCSPGRARFQVNNTYVNNVQSRNISVTPIDKLINLALLTYQGEVIVPGICAKTGYGFGTGPANWTDFSRSYYRDNNIMAIFSAMMSWMSGKFLGTLSDDSTPGNPNTSPGPWFTDLHWTNPVTVTASGLAVDNGPQNGTIVDSTRFNAAFGQYSAFKPAYPSFNVTQDMINDYLFNMTTSIMMAYGEWNTTANATKLTTINIYSFSQPLNLILPYFLTLLVSLPFILVGGWALLRNGVSAMDGSFIQIITTSTGSAVLDNAAAGGCLGGNESIPQELKDLKIRFGEFIGREEPGGVKRAGFGTESEVTPLQKGANYGIARWI</sequence>
<feature type="transmembrane region" description="Helical" evidence="1">
    <location>
        <begin position="160"/>
        <end position="183"/>
    </location>
</feature>
<feature type="transmembrane region" description="Helical" evidence="1">
    <location>
        <begin position="115"/>
        <end position="140"/>
    </location>
</feature>
<keyword evidence="1" id="KW-1133">Transmembrane helix</keyword>
<name>A0A2T3AR77_AMORE</name>
<dbReference type="STRING" id="857342.A0A2T3AR77"/>
<dbReference type="PANTHER" id="PTHR35041">
    <property type="entry name" value="MEDIATOR OF RNA POLYMERASE II TRANSCRIPTION SUBUNIT 1"/>
    <property type="match status" value="1"/>
</dbReference>
<dbReference type="RefSeq" id="XP_024717158.1">
    <property type="nucleotide sequence ID" value="XM_024867785.1"/>
</dbReference>
<accession>A0A2T3AR77</accession>
<keyword evidence="1" id="KW-0472">Membrane</keyword>
<dbReference type="GeneID" id="36575866"/>
<gene>
    <name evidence="2" type="ORF">M430DRAFT_45673</name>
</gene>
<dbReference type="AlphaFoldDB" id="A0A2T3AR77"/>
<evidence type="ECO:0000313" key="2">
    <source>
        <dbReference type="EMBL" id="PSS08760.1"/>
    </source>
</evidence>
<organism evidence="2 3">
    <name type="scientific">Amorphotheca resinae ATCC 22711</name>
    <dbReference type="NCBI Taxonomy" id="857342"/>
    <lineage>
        <taxon>Eukaryota</taxon>
        <taxon>Fungi</taxon>
        <taxon>Dikarya</taxon>
        <taxon>Ascomycota</taxon>
        <taxon>Pezizomycotina</taxon>
        <taxon>Leotiomycetes</taxon>
        <taxon>Helotiales</taxon>
        <taxon>Amorphothecaceae</taxon>
        <taxon>Amorphotheca</taxon>
    </lineage>
</organism>
<dbReference type="EMBL" id="KZ679018">
    <property type="protein sequence ID" value="PSS08760.1"/>
    <property type="molecule type" value="Genomic_DNA"/>
</dbReference>
<dbReference type="InParanoid" id="A0A2T3AR77"/>
<dbReference type="OrthoDB" id="5322539at2759"/>
<feature type="transmembrane region" description="Helical" evidence="1">
    <location>
        <begin position="532"/>
        <end position="554"/>
    </location>
</feature>
<reference evidence="2 3" key="1">
    <citation type="journal article" date="2018" name="New Phytol.">
        <title>Comparative genomics and transcriptomics depict ericoid mycorrhizal fungi as versatile saprotrophs and plant mutualists.</title>
        <authorList>
            <person name="Martino E."/>
            <person name="Morin E."/>
            <person name="Grelet G.A."/>
            <person name="Kuo A."/>
            <person name="Kohler A."/>
            <person name="Daghino S."/>
            <person name="Barry K.W."/>
            <person name="Cichocki N."/>
            <person name="Clum A."/>
            <person name="Dockter R.B."/>
            <person name="Hainaut M."/>
            <person name="Kuo R.C."/>
            <person name="LaButti K."/>
            <person name="Lindahl B.D."/>
            <person name="Lindquist E.A."/>
            <person name="Lipzen A."/>
            <person name="Khouja H.R."/>
            <person name="Magnuson J."/>
            <person name="Murat C."/>
            <person name="Ohm R.A."/>
            <person name="Singer S.W."/>
            <person name="Spatafora J.W."/>
            <person name="Wang M."/>
            <person name="Veneault-Fourrey C."/>
            <person name="Henrissat B."/>
            <person name="Grigoriev I.V."/>
            <person name="Martin F.M."/>
            <person name="Perotto S."/>
        </authorList>
    </citation>
    <scope>NUCLEOTIDE SEQUENCE [LARGE SCALE GENOMIC DNA]</scope>
    <source>
        <strain evidence="2 3">ATCC 22711</strain>
    </source>
</reference>
<proteinExistence type="predicted"/>
<dbReference type="PANTHER" id="PTHR35041:SF6">
    <property type="entry name" value="FORMYLMETHIONINE DEFORMYLASE-LIKE PROTEIN-RELATED"/>
    <property type="match status" value="1"/>
</dbReference>
<keyword evidence="1" id="KW-0812">Transmembrane</keyword>
<evidence type="ECO:0000256" key="1">
    <source>
        <dbReference type="SAM" id="Phobius"/>
    </source>
</evidence>
<evidence type="ECO:0000313" key="3">
    <source>
        <dbReference type="Proteomes" id="UP000241818"/>
    </source>
</evidence>
<keyword evidence="3" id="KW-1185">Reference proteome</keyword>
<protein>
    <submittedName>
        <fullName evidence="2">Uncharacterized protein</fullName>
    </submittedName>
</protein>